<sequence length="395" mass="47676">MKEELIQSILQGESFEQVVDKAAKYLNNPLVIINNSYNIIAHSSCIKIDDLIWNNAVSRGYITLEFATTLNHWHTLKDKNRKYECMTVDQINERRRRFYKLEINHQLLGYLNITEVKHDFDDLDEECYYFVSQVLAKELLIQQKLMPPSDRLQNEDILLELRRDNYINRIHLYERVQFSHLKMTSTYRVLCSDLNDFLSYNADEDDFKHELLSHFPGSTIIVVDKILIILVEERAGLFNKELNDYLKFKQLILGISDVFYELFEFKRYENQAISAYENRKYLLDDFDRYVFYEQVKIYDLLRQIPREELLYFCHRTVLNIYEYDKKFETDYLNTLNVYLRMKQSIKATSNYLYLHRNTINYRILKIKELFHLDLDDYAVVNQLLFSCQIIQVWCK</sequence>
<evidence type="ECO:0000313" key="2">
    <source>
        <dbReference type="Proteomes" id="UP000487649"/>
    </source>
</evidence>
<gene>
    <name evidence="1" type="ORF">GMA92_11065</name>
</gene>
<organism evidence="1 2">
    <name type="scientific">Turicibacter sanguinis</name>
    <dbReference type="NCBI Taxonomy" id="154288"/>
    <lineage>
        <taxon>Bacteria</taxon>
        <taxon>Bacillati</taxon>
        <taxon>Bacillota</taxon>
        <taxon>Erysipelotrichia</taxon>
        <taxon>Erysipelotrichales</taxon>
        <taxon>Turicibacteraceae</taxon>
        <taxon>Turicibacter</taxon>
    </lineage>
</organism>
<evidence type="ECO:0000313" key="1">
    <source>
        <dbReference type="EMBL" id="MTK21954.1"/>
    </source>
</evidence>
<comment type="caution">
    <text evidence="1">The sequence shown here is derived from an EMBL/GenBank/DDBJ whole genome shotgun (WGS) entry which is preliminary data.</text>
</comment>
<dbReference type="InterPro" id="IPR042070">
    <property type="entry name" value="PucR_C-HTH_sf"/>
</dbReference>
<keyword evidence="1" id="KW-0238">DNA-binding</keyword>
<reference evidence="1 2" key="1">
    <citation type="journal article" date="2019" name="Nat. Med.">
        <title>A library of human gut bacterial isolates paired with longitudinal multiomics data enables mechanistic microbiome research.</title>
        <authorList>
            <person name="Poyet M."/>
            <person name="Groussin M."/>
            <person name="Gibbons S.M."/>
            <person name="Avila-Pacheco J."/>
            <person name="Jiang X."/>
            <person name="Kearney S.M."/>
            <person name="Perrotta A.R."/>
            <person name="Berdy B."/>
            <person name="Zhao S."/>
            <person name="Lieberman T.D."/>
            <person name="Swanson P.K."/>
            <person name="Smith M."/>
            <person name="Roesemann S."/>
            <person name="Alexander J.E."/>
            <person name="Rich S.A."/>
            <person name="Livny J."/>
            <person name="Vlamakis H."/>
            <person name="Clish C."/>
            <person name="Bullock K."/>
            <person name="Deik A."/>
            <person name="Scott J."/>
            <person name="Pierce K.A."/>
            <person name="Xavier R.J."/>
            <person name="Alm E.J."/>
        </authorList>
    </citation>
    <scope>NUCLEOTIDE SEQUENCE [LARGE SCALE GENOMIC DNA]</scope>
    <source>
        <strain evidence="1 2">BIOML-A198</strain>
    </source>
</reference>
<dbReference type="RefSeq" id="WP_006784646.1">
    <property type="nucleotide sequence ID" value="NZ_CP053187.1"/>
</dbReference>
<dbReference type="Pfam" id="PF13556">
    <property type="entry name" value="HTH_30"/>
    <property type="match status" value="1"/>
</dbReference>
<dbReference type="Gene3D" id="1.10.10.2840">
    <property type="entry name" value="PucR C-terminal helix-turn-helix domain"/>
    <property type="match status" value="1"/>
</dbReference>
<dbReference type="EMBL" id="WMQE01000026">
    <property type="protein sequence ID" value="MTK21954.1"/>
    <property type="molecule type" value="Genomic_DNA"/>
</dbReference>
<dbReference type="GO" id="GO:0003677">
    <property type="term" value="F:DNA binding"/>
    <property type="evidence" value="ECO:0007669"/>
    <property type="project" value="UniProtKB-KW"/>
</dbReference>
<proteinExistence type="predicted"/>
<dbReference type="AlphaFoldDB" id="A0A173RCE7"/>
<dbReference type="PANTHER" id="PTHR33744">
    <property type="entry name" value="CARBOHYDRATE DIACID REGULATOR"/>
    <property type="match status" value="1"/>
</dbReference>
<protein>
    <submittedName>
        <fullName evidence="1">DNA-binding protein</fullName>
    </submittedName>
</protein>
<dbReference type="InterPro" id="IPR025736">
    <property type="entry name" value="PucR_C-HTH_dom"/>
</dbReference>
<dbReference type="Proteomes" id="UP000487649">
    <property type="component" value="Unassembled WGS sequence"/>
</dbReference>
<dbReference type="PANTHER" id="PTHR33744:SF1">
    <property type="entry name" value="DNA-BINDING TRANSCRIPTIONAL ACTIVATOR ADER"/>
    <property type="match status" value="1"/>
</dbReference>
<dbReference type="OrthoDB" id="143422at2"/>
<dbReference type="GeneID" id="60057774"/>
<dbReference type="InterPro" id="IPR051448">
    <property type="entry name" value="CdaR-like_regulators"/>
</dbReference>
<name>A0A173RCE7_9FIRM</name>
<accession>A0A173RCE7</accession>